<feature type="domain" description="Spt5 KOW" evidence="1">
    <location>
        <begin position="258"/>
        <end position="315"/>
    </location>
</feature>
<evidence type="ECO:0000313" key="2">
    <source>
        <dbReference type="EMBL" id="KAF5838106.1"/>
    </source>
</evidence>
<dbReference type="InterPro" id="IPR057934">
    <property type="entry name" value="KOW_Spt5_7"/>
</dbReference>
<gene>
    <name evidence="2" type="ORF">DUNSADRAFT_3415</name>
</gene>
<evidence type="ECO:0000313" key="3">
    <source>
        <dbReference type="Proteomes" id="UP000815325"/>
    </source>
</evidence>
<proteinExistence type="predicted"/>
<dbReference type="Proteomes" id="UP000815325">
    <property type="component" value="Unassembled WGS sequence"/>
</dbReference>
<reference evidence="2" key="1">
    <citation type="submission" date="2017-08" db="EMBL/GenBank/DDBJ databases">
        <authorList>
            <person name="Polle J.E."/>
            <person name="Barry K."/>
            <person name="Cushman J."/>
            <person name="Schmutz J."/>
            <person name="Tran D."/>
            <person name="Hathwaick L.T."/>
            <person name="Yim W.C."/>
            <person name="Jenkins J."/>
            <person name="Mckie-Krisberg Z.M."/>
            <person name="Prochnik S."/>
            <person name="Lindquist E."/>
            <person name="Dockter R.B."/>
            <person name="Adam C."/>
            <person name="Molina H."/>
            <person name="Bunkerborg J."/>
            <person name="Jin E."/>
            <person name="Buchheim M."/>
            <person name="Magnuson J."/>
        </authorList>
    </citation>
    <scope>NUCLEOTIDE SEQUENCE</scope>
    <source>
        <strain evidence="2">CCAP 19/18</strain>
    </source>
</reference>
<accession>A0ABQ7GU19</accession>
<sequence length="318" mass="33745">MPGHRNCNPSRVLPMHTDTCLVTRHEHCICTCFRVTGLQGYRGEKQALSQNMRLLAIVHMLLMHAGAHSVTDAAPRARRHMPCCRRPSSPQSLPLYVNTFTAHLTCSPHTTLLMKPLKDTPSLAPTPGGAHPGPAPTPYLQHNTNAITPSLTPGGSGPTPGAFTGFTPAAQTPGMDLGQDLQGDGLPAGGYGGAGNETLHHWEGVVVQARGDAGKSWLVRGAELGGLLRLSGGHWGSRSFVEMAGTEELQEASSVDLVRPNKKDQVKVVQSILDEQAMYVGRTGTLIAMDASNEGIIKLDTGEVIVMDMSCIGKLGAQ</sequence>
<evidence type="ECO:0000259" key="1">
    <source>
        <dbReference type="Pfam" id="PF23287"/>
    </source>
</evidence>
<protein>
    <recommendedName>
        <fullName evidence="1">Spt5 KOW domain-containing protein</fullName>
    </recommendedName>
</protein>
<keyword evidence="3" id="KW-1185">Reference proteome</keyword>
<name>A0ABQ7GU19_DUNSA</name>
<dbReference type="EMBL" id="MU069591">
    <property type="protein sequence ID" value="KAF5838106.1"/>
    <property type="molecule type" value="Genomic_DNA"/>
</dbReference>
<organism evidence="2 3">
    <name type="scientific">Dunaliella salina</name>
    <name type="common">Green alga</name>
    <name type="synonym">Protococcus salinus</name>
    <dbReference type="NCBI Taxonomy" id="3046"/>
    <lineage>
        <taxon>Eukaryota</taxon>
        <taxon>Viridiplantae</taxon>
        <taxon>Chlorophyta</taxon>
        <taxon>core chlorophytes</taxon>
        <taxon>Chlorophyceae</taxon>
        <taxon>CS clade</taxon>
        <taxon>Chlamydomonadales</taxon>
        <taxon>Dunaliellaceae</taxon>
        <taxon>Dunaliella</taxon>
    </lineage>
</organism>
<dbReference type="Pfam" id="PF23287">
    <property type="entry name" value="KOW7_SPT5"/>
    <property type="match status" value="1"/>
</dbReference>
<comment type="caution">
    <text evidence="2">The sequence shown here is derived from an EMBL/GenBank/DDBJ whole genome shotgun (WGS) entry which is preliminary data.</text>
</comment>